<feature type="region of interest" description="Disordered" evidence="1">
    <location>
        <begin position="31"/>
        <end position="53"/>
    </location>
</feature>
<keyword evidence="3" id="KW-1185">Reference proteome</keyword>
<protein>
    <submittedName>
        <fullName evidence="2">Uncharacterized protein</fullName>
    </submittedName>
</protein>
<evidence type="ECO:0000313" key="3">
    <source>
        <dbReference type="Proteomes" id="UP000502502"/>
    </source>
</evidence>
<accession>A0A6G7ZMN5</accession>
<reference evidence="2 3" key="1">
    <citation type="submission" date="2020-03" db="EMBL/GenBank/DDBJ databases">
        <title>Sphingomonas sp. nov., isolated from fish.</title>
        <authorList>
            <person name="Hyun D.-W."/>
            <person name="Bae J.-W."/>
        </authorList>
    </citation>
    <scope>NUCLEOTIDE SEQUENCE [LARGE SCALE GENOMIC DNA]</scope>
    <source>
        <strain evidence="2 3">HDW15C</strain>
    </source>
</reference>
<dbReference type="KEGG" id="ssin:G7078_04845"/>
<organism evidence="2 3">
    <name type="scientific">Sphingomonas sinipercae</name>
    <dbReference type="NCBI Taxonomy" id="2714944"/>
    <lineage>
        <taxon>Bacteria</taxon>
        <taxon>Pseudomonadati</taxon>
        <taxon>Pseudomonadota</taxon>
        <taxon>Alphaproteobacteria</taxon>
        <taxon>Sphingomonadales</taxon>
        <taxon>Sphingomonadaceae</taxon>
        <taxon>Sphingomonas</taxon>
    </lineage>
</organism>
<gene>
    <name evidence="2" type="ORF">G7078_04845</name>
</gene>
<dbReference type="AlphaFoldDB" id="A0A6G7ZMN5"/>
<dbReference type="RefSeq" id="WP_166093561.1">
    <property type="nucleotide sequence ID" value="NZ_CP049871.1"/>
</dbReference>
<evidence type="ECO:0000256" key="1">
    <source>
        <dbReference type="SAM" id="MobiDB-lite"/>
    </source>
</evidence>
<sequence>MWAKRNYVRVKRWQPLAGRWGDWALRRKSAQRRKEMQKRRESQQQLPSEPCND</sequence>
<proteinExistence type="predicted"/>
<dbReference type="Proteomes" id="UP000502502">
    <property type="component" value="Chromosome"/>
</dbReference>
<name>A0A6G7ZMN5_9SPHN</name>
<feature type="compositionally biased region" description="Basic and acidic residues" evidence="1">
    <location>
        <begin position="32"/>
        <end position="42"/>
    </location>
</feature>
<dbReference type="EMBL" id="CP049871">
    <property type="protein sequence ID" value="QIL02179.1"/>
    <property type="molecule type" value="Genomic_DNA"/>
</dbReference>
<evidence type="ECO:0000313" key="2">
    <source>
        <dbReference type="EMBL" id="QIL02179.1"/>
    </source>
</evidence>